<accession>A0A4D7JNT6</accession>
<dbReference type="RefSeq" id="WP_137090033.1">
    <property type="nucleotide sequence ID" value="NZ_CP028923.1"/>
</dbReference>
<protein>
    <recommendedName>
        <fullName evidence="3">Lipoprotein</fullName>
    </recommendedName>
</protein>
<dbReference type="KEGG" id="fpf:DCC35_06660"/>
<evidence type="ECO:0008006" key="3">
    <source>
        <dbReference type="Google" id="ProtNLM"/>
    </source>
</evidence>
<dbReference type="AlphaFoldDB" id="A0A4D7JNT6"/>
<evidence type="ECO:0000313" key="2">
    <source>
        <dbReference type="Proteomes" id="UP000298616"/>
    </source>
</evidence>
<name>A0A4D7JNT6_9BACT</name>
<dbReference type="Proteomes" id="UP000298616">
    <property type="component" value="Chromosome"/>
</dbReference>
<dbReference type="EMBL" id="CP028923">
    <property type="protein sequence ID" value="QCK14442.1"/>
    <property type="molecule type" value="Genomic_DNA"/>
</dbReference>
<organism evidence="1 2">
    <name type="scientific">Mangrovivirga cuniculi</name>
    <dbReference type="NCBI Taxonomy" id="2715131"/>
    <lineage>
        <taxon>Bacteria</taxon>
        <taxon>Pseudomonadati</taxon>
        <taxon>Bacteroidota</taxon>
        <taxon>Cytophagia</taxon>
        <taxon>Cytophagales</taxon>
        <taxon>Mangrovivirgaceae</taxon>
        <taxon>Mangrovivirga</taxon>
    </lineage>
</organism>
<dbReference type="PROSITE" id="PS51257">
    <property type="entry name" value="PROKAR_LIPOPROTEIN"/>
    <property type="match status" value="1"/>
</dbReference>
<sequence length="126" mass="14276">MKRLILLLIPAMVSVACLEDSISKEEEIQRIEKIYQKIEEIAYSETCTESSNWLITPIGSKACGGPTHYLPYSVKSDTSLLLELVDDYKSEQIEFNKKYRVYSDCSVPAKPSGIVCIDGKPEFIYE</sequence>
<gene>
    <name evidence="1" type="ORF">DCC35_06660</name>
</gene>
<keyword evidence="2" id="KW-1185">Reference proteome</keyword>
<dbReference type="OrthoDB" id="5526158at2"/>
<proteinExistence type="predicted"/>
<evidence type="ECO:0000313" key="1">
    <source>
        <dbReference type="EMBL" id="QCK14442.1"/>
    </source>
</evidence>
<reference evidence="1 2" key="1">
    <citation type="submission" date="2018-04" db="EMBL/GenBank/DDBJ databases">
        <title>Complete genome uncultured novel isolate.</title>
        <authorList>
            <person name="Merlino G."/>
        </authorList>
    </citation>
    <scope>NUCLEOTIDE SEQUENCE [LARGE SCALE GENOMIC DNA]</scope>
    <source>
        <strain evidence="2">R1DC9</strain>
    </source>
</reference>